<dbReference type="AlphaFoldDB" id="A0A4S4NJ19"/>
<dbReference type="GO" id="GO:0004197">
    <property type="term" value="F:cysteine-type endopeptidase activity"/>
    <property type="evidence" value="ECO:0007669"/>
    <property type="project" value="InterPro"/>
</dbReference>
<dbReference type="PANTHER" id="PTHR44809">
    <property type="match status" value="1"/>
</dbReference>
<dbReference type="InterPro" id="IPR011990">
    <property type="entry name" value="TPR-like_helical_dom_sf"/>
</dbReference>
<evidence type="ECO:0000256" key="2">
    <source>
        <dbReference type="SAM" id="MobiDB-lite"/>
    </source>
</evidence>
<dbReference type="OrthoDB" id="174931at2"/>
<dbReference type="InterPro" id="IPR052943">
    <property type="entry name" value="TMTC_O-mannosyl-trnsfr"/>
</dbReference>
<organism evidence="4 5">
    <name type="scientific">Neolewinella litorea</name>
    <dbReference type="NCBI Taxonomy" id="2562452"/>
    <lineage>
        <taxon>Bacteria</taxon>
        <taxon>Pseudomonadati</taxon>
        <taxon>Bacteroidota</taxon>
        <taxon>Saprospiria</taxon>
        <taxon>Saprospirales</taxon>
        <taxon>Lewinellaceae</taxon>
        <taxon>Neolewinella</taxon>
    </lineage>
</organism>
<feature type="repeat" description="TPR" evidence="1">
    <location>
        <begin position="596"/>
        <end position="629"/>
    </location>
</feature>
<feature type="region of interest" description="Disordered" evidence="2">
    <location>
        <begin position="254"/>
        <end position="274"/>
    </location>
</feature>
<name>A0A4S4NJ19_9BACT</name>
<dbReference type="PROSITE" id="PS50005">
    <property type="entry name" value="TPR"/>
    <property type="match status" value="2"/>
</dbReference>
<dbReference type="SUPFAM" id="SSF48452">
    <property type="entry name" value="TPR-like"/>
    <property type="match status" value="2"/>
</dbReference>
<dbReference type="InterPro" id="IPR019734">
    <property type="entry name" value="TPR_rpt"/>
</dbReference>
<evidence type="ECO:0000256" key="1">
    <source>
        <dbReference type="PROSITE-ProRule" id="PRU00339"/>
    </source>
</evidence>
<dbReference type="GO" id="GO:0006508">
    <property type="term" value="P:proteolysis"/>
    <property type="evidence" value="ECO:0007669"/>
    <property type="project" value="InterPro"/>
</dbReference>
<dbReference type="InterPro" id="IPR011600">
    <property type="entry name" value="Pept_C14_caspase"/>
</dbReference>
<evidence type="ECO:0000313" key="4">
    <source>
        <dbReference type="EMBL" id="THH39786.1"/>
    </source>
</evidence>
<proteinExistence type="predicted"/>
<dbReference type="SUPFAM" id="SSF52129">
    <property type="entry name" value="Caspase-like"/>
    <property type="match status" value="1"/>
</dbReference>
<comment type="caution">
    <text evidence="4">The sequence shown here is derived from an EMBL/GenBank/DDBJ whole genome shotgun (WGS) entry which is preliminary data.</text>
</comment>
<protein>
    <submittedName>
        <fullName evidence="4">Tetratricopeptide repeat protein</fullName>
    </submittedName>
</protein>
<feature type="domain" description="Peptidase C14 caspase" evidence="3">
    <location>
        <begin position="31"/>
        <end position="264"/>
    </location>
</feature>
<sequence length="806" mass="90306">MLPYSRVLVLMLGYCLLPFGLRGEYTGGATAVVVGISDFEDPAIADLRFADRDAEAFSAYLSDDRGGGLSADHIRLLTNGAATLAAIESALSWQLSASEPGGVAYLYLATHGDIEAADLTASGYLLAHDTPFNNYNLLALGVDYLNEHLTALAEKDVQAILITDACHAGSLAGNAVAGRRLTAAQLMAPLGSEVRLLSCQPYEFSYESERWGGGRGVFSYHLVRALGGAADEDLNRRIDLYELEQFVQHHVSEATDREQHPEVVGGRKDESPFPPVAEDQQNLLAKKSQDLEASFEETQLALAPRDAQQDYVRFRRALDAGAYLLPEADCALAYYRKLRANRTLLPLRGLLDDRLTVALLDSVQQAIQDYLDADTKELLERERLDEKYLVFPRYLAEAADILGEEDPRYRGIEAKQRYFEGLNLRLRTHFTAQKDSLLTAAEAHLREAVRLAPEAAYMHNELGIVYEYGGQDSLARLAYERAQQLAPTWALPYNNLSNLLWQVDQEENFARIVDGYERAIELRPDLGAAYMNLGILYRSVDSLALARDFLRRAVEVTPGLVEARYNLASMLVYDTASLPEAIDLYRSVVADRPKMGLAVYGMGYGYEQLGQLDSAIHYYLHALTLPDSRLESYLYPGLARIYARHRVPEGRAYFSRLMRDQPRLPYGYAYSAMLDTTSAEWSKTLAKIEMPEEEHFNLIITVAGEMFHLNALPLAVEAAQLGAKLYPRLTVAHRYLADILLVTERWDEAEDAARRALSIARKNGDLEEQCRYVLEVDLYDPLLERGVLQSLYGKHCPEWKYPPNEE</sequence>
<keyword evidence="1" id="KW-0802">TPR repeat</keyword>
<feature type="repeat" description="TPR" evidence="1">
    <location>
        <begin position="527"/>
        <end position="560"/>
    </location>
</feature>
<dbReference type="EMBL" id="SRSF01000003">
    <property type="protein sequence ID" value="THH39786.1"/>
    <property type="molecule type" value="Genomic_DNA"/>
</dbReference>
<dbReference type="RefSeq" id="WP_136458664.1">
    <property type="nucleotide sequence ID" value="NZ_SRSF01000003.1"/>
</dbReference>
<feature type="compositionally biased region" description="Basic and acidic residues" evidence="2">
    <location>
        <begin position="254"/>
        <end position="271"/>
    </location>
</feature>
<reference evidence="4 5" key="1">
    <citation type="submission" date="2019-04" db="EMBL/GenBank/DDBJ databases">
        <title>Lewinella litorea sp. nov., isolated from a marine sand.</title>
        <authorList>
            <person name="Yoon J.-H."/>
        </authorList>
    </citation>
    <scope>NUCLEOTIDE SEQUENCE [LARGE SCALE GENOMIC DNA]</scope>
    <source>
        <strain evidence="4 5">HSMS-39</strain>
    </source>
</reference>
<evidence type="ECO:0000313" key="5">
    <source>
        <dbReference type="Proteomes" id="UP000308528"/>
    </source>
</evidence>
<dbReference type="Proteomes" id="UP000308528">
    <property type="component" value="Unassembled WGS sequence"/>
</dbReference>
<evidence type="ECO:0000259" key="3">
    <source>
        <dbReference type="Pfam" id="PF00656"/>
    </source>
</evidence>
<dbReference type="Gene3D" id="3.40.50.1460">
    <property type="match status" value="1"/>
</dbReference>
<dbReference type="SMART" id="SM00028">
    <property type="entry name" value="TPR"/>
    <property type="match status" value="4"/>
</dbReference>
<dbReference type="InterPro" id="IPR029030">
    <property type="entry name" value="Caspase-like_dom_sf"/>
</dbReference>
<dbReference type="Pfam" id="PF13432">
    <property type="entry name" value="TPR_16"/>
    <property type="match status" value="1"/>
</dbReference>
<dbReference type="PANTHER" id="PTHR44809:SF1">
    <property type="entry name" value="PROTEIN O-MANNOSYL-TRANSFERASE TMTC1"/>
    <property type="match status" value="1"/>
</dbReference>
<dbReference type="Pfam" id="PF13181">
    <property type="entry name" value="TPR_8"/>
    <property type="match status" value="1"/>
</dbReference>
<keyword evidence="5" id="KW-1185">Reference proteome</keyword>
<dbReference type="Gene3D" id="1.25.40.10">
    <property type="entry name" value="Tetratricopeptide repeat domain"/>
    <property type="match status" value="3"/>
</dbReference>
<accession>A0A4S4NJ19</accession>
<gene>
    <name evidence="4" type="ORF">E4021_09230</name>
</gene>
<dbReference type="Pfam" id="PF00656">
    <property type="entry name" value="Peptidase_C14"/>
    <property type="match status" value="1"/>
</dbReference>